<feature type="transmembrane region" description="Helical" evidence="2">
    <location>
        <begin position="82"/>
        <end position="103"/>
    </location>
</feature>
<feature type="domain" description="Signal transduction histidine kinase internal region" evidence="3">
    <location>
        <begin position="158"/>
        <end position="237"/>
    </location>
</feature>
<evidence type="ECO:0000313" key="5">
    <source>
        <dbReference type="Proteomes" id="UP000279562"/>
    </source>
</evidence>
<keyword evidence="4" id="KW-0808">Transferase</keyword>
<evidence type="ECO:0000313" key="4">
    <source>
        <dbReference type="EMBL" id="RRD88703.1"/>
    </source>
</evidence>
<proteinExistence type="predicted"/>
<protein>
    <submittedName>
        <fullName evidence="4">Histidine kinase</fullName>
    </submittedName>
</protein>
<dbReference type="InterPro" id="IPR010559">
    <property type="entry name" value="Sig_transdc_His_kin_internal"/>
</dbReference>
<dbReference type="Pfam" id="PF06580">
    <property type="entry name" value="His_kinase"/>
    <property type="match status" value="1"/>
</dbReference>
<dbReference type="RefSeq" id="WP_125239842.1">
    <property type="nucleotide sequence ID" value="NZ_CALZWP010000010.1"/>
</dbReference>
<evidence type="ECO:0000256" key="2">
    <source>
        <dbReference type="SAM" id="Phobius"/>
    </source>
</evidence>
<feature type="coiled-coil region" evidence="1">
    <location>
        <begin position="138"/>
        <end position="165"/>
    </location>
</feature>
<reference evidence="4 5" key="1">
    <citation type="submission" date="2018-11" db="EMBL/GenBank/DDBJ databases">
        <title>Genomes From Bacteria Associated with the Canine Oral Cavity: a Test Case for Automated Genome-Based Taxonomic Assignment.</title>
        <authorList>
            <person name="Coil D.A."/>
            <person name="Jospin G."/>
            <person name="Darling A.E."/>
            <person name="Wallis C."/>
            <person name="Davis I.J."/>
            <person name="Harris S."/>
            <person name="Eisen J.A."/>
            <person name="Holcombe L.J."/>
            <person name="O'Flynn C."/>
        </authorList>
    </citation>
    <scope>NUCLEOTIDE SEQUENCE [LARGE SCALE GENOMIC DNA]</scope>
    <source>
        <strain evidence="4 5">OH1047_COT-310</strain>
    </source>
</reference>
<accession>A0A3P2A4W2</accession>
<dbReference type="InterPro" id="IPR050640">
    <property type="entry name" value="Bact_2-comp_sensor_kinase"/>
</dbReference>
<keyword evidence="2" id="KW-0812">Transmembrane</keyword>
<feature type="transmembrane region" description="Helical" evidence="2">
    <location>
        <begin position="115"/>
        <end position="137"/>
    </location>
</feature>
<feature type="transmembrane region" description="Helical" evidence="2">
    <location>
        <begin position="12"/>
        <end position="33"/>
    </location>
</feature>
<keyword evidence="1" id="KW-0175">Coiled coil</keyword>
<dbReference type="PANTHER" id="PTHR34220:SF7">
    <property type="entry name" value="SENSOR HISTIDINE KINASE YPDA"/>
    <property type="match status" value="1"/>
</dbReference>
<dbReference type="AlphaFoldDB" id="A0A3P2A4W2"/>
<sequence>MNSFAAHISRRILLIGLIGAMLIIYPNVICLPWEFYSPAAQSHQIVFSLFFIFRYLYIAGLFTLLLRFNLRKATLYQLKRRFFYNFMIAVAAYVIFVPISLNFKFCGARDAIGSILIFQFFVVCCISTLLGHIIMLYKTQQEKEIEIERLRTENLQSRCDALTNQINPHFFFNSLSGISSLIRKKDDKKTLEYVDQLSDMFRYILQSDRKGVVSLREELEFIEAFQFVAEVRFANKLVFLIDIDNAAKDSLTLPVLSLLPLVDNVIVHNKIDADHKMEISIFMNECDELIVSNPIHPKLSVPLTNGTGLKNLENRFLLLTNRKIRVEMTEKRFTVYLPLK</sequence>
<dbReference type="Proteomes" id="UP000279562">
    <property type="component" value="Unassembled WGS sequence"/>
</dbReference>
<comment type="caution">
    <text evidence="4">The sequence shown here is derived from an EMBL/GenBank/DDBJ whole genome shotgun (WGS) entry which is preliminary data.</text>
</comment>
<keyword evidence="2" id="KW-1133">Transmembrane helix</keyword>
<name>A0A3P2A4W2_9BACE</name>
<dbReference type="GO" id="GO:0016020">
    <property type="term" value="C:membrane"/>
    <property type="evidence" value="ECO:0007669"/>
    <property type="project" value="InterPro"/>
</dbReference>
<keyword evidence="5" id="KW-1185">Reference proteome</keyword>
<dbReference type="EMBL" id="RQYF01000073">
    <property type="protein sequence ID" value="RRD88703.1"/>
    <property type="molecule type" value="Genomic_DNA"/>
</dbReference>
<evidence type="ECO:0000259" key="3">
    <source>
        <dbReference type="Pfam" id="PF06580"/>
    </source>
</evidence>
<keyword evidence="4" id="KW-0418">Kinase</keyword>
<dbReference type="GO" id="GO:0000155">
    <property type="term" value="F:phosphorelay sensor kinase activity"/>
    <property type="evidence" value="ECO:0007669"/>
    <property type="project" value="InterPro"/>
</dbReference>
<dbReference type="PANTHER" id="PTHR34220">
    <property type="entry name" value="SENSOR HISTIDINE KINASE YPDA"/>
    <property type="match status" value="1"/>
</dbReference>
<gene>
    <name evidence="4" type="ORF">EII33_11575</name>
</gene>
<organism evidence="4 5">
    <name type="scientific">Prevotella heparinolytica</name>
    <dbReference type="NCBI Taxonomy" id="28113"/>
    <lineage>
        <taxon>Bacteria</taxon>
        <taxon>Pseudomonadati</taxon>
        <taxon>Bacteroidota</taxon>
        <taxon>Bacteroidia</taxon>
        <taxon>Bacteroidales</taxon>
        <taxon>Bacteroidaceae</taxon>
        <taxon>Bacteroides</taxon>
    </lineage>
</organism>
<keyword evidence="2" id="KW-0472">Membrane</keyword>
<evidence type="ECO:0000256" key="1">
    <source>
        <dbReference type="SAM" id="Coils"/>
    </source>
</evidence>
<feature type="transmembrane region" description="Helical" evidence="2">
    <location>
        <begin position="45"/>
        <end position="70"/>
    </location>
</feature>